<evidence type="ECO:0000259" key="2">
    <source>
        <dbReference type="Pfam" id="PF07833"/>
    </source>
</evidence>
<dbReference type="Pfam" id="PF07833">
    <property type="entry name" value="Cu_amine_oxidN1"/>
    <property type="match status" value="1"/>
</dbReference>
<protein>
    <submittedName>
        <fullName evidence="3">Copper amine oxidase N-terminal domain</fullName>
    </submittedName>
</protein>
<dbReference type="SUPFAM" id="SSF55383">
    <property type="entry name" value="Copper amine oxidase, domain N"/>
    <property type="match status" value="1"/>
</dbReference>
<feature type="domain" description="Copper amine oxidase-like N-terminal" evidence="2">
    <location>
        <begin position="30"/>
        <end position="135"/>
    </location>
</feature>
<reference evidence="3 4" key="1">
    <citation type="submission" date="2019-02" db="EMBL/GenBank/DDBJ databases">
        <authorList>
            <consortium name="Pathogen Informatics"/>
        </authorList>
    </citation>
    <scope>NUCLEOTIDE SEQUENCE [LARGE SCALE GENOMIC DNA]</scope>
    <source>
        <strain evidence="3 4">3012STDY7089603</strain>
    </source>
</reference>
<dbReference type="EMBL" id="CAACYI010000001">
    <property type="protein sequence ID" value="VFB16968.1"/>
    <property type="molecule type" value="Genomic_DNA"/>
</dbReference>
<dbReference type="AlphaFoldDB" id="A0A8H2M848"/>
<sequence length="323" mass="36108">MHKKLAGLGLAACLVLSQGIYAASPIKILLNGQEIKGDVAPQVKSQRTFVPLRFVSEALGYKVDWFQKDQSVSIAKGQKQIKLWLGKKTLESQGKKSTMDIAPYASQERTFVPLRFVAENLGVKVDWDQKNQTVLLTDDNLAGKNVAKSFLEGVDLTHLNPEEVAYVKNFDQKQQVLVQELANFRNLAFRDFNKYSKDQVGQKMAQVGGQIVSTAKEMEALQAPARFQESHALFSKVSQALPGILEDYKAAFLTDDSLSAAGLTSKLTDYSVAMRQIVDQMTATIKNQEVKRNQDVDSFLKTKDNQLFQDQTIKNLMDKILKK</sequence>
<dbReference type="Proteomes" id="UP000377798">
    <property type="component" value="Unassembled WGS sequence"/>
</dbReference>
<feature type="chain" id="PRO_5039304751" evidence="1">
    <location>
        <begin position="23"/>
        <end position="323"/>
    </location>
</feature>
<feature type="signal peptide" evidence="1">
    <location>
        <begin position="1"/>
        <end position="22"/>
    </location>
</feature>
<proteinExistence type="predicted"/>
<dbReference type="RefSeq" id="WP_131749640.1">
    <property type="nucleotide sequence ID" value="NZ_CAACYI010000001.1"/>
</dbReference>
<keyword evidence="4" id="KW-1185">Reference proteome</keyword>
<dbReference type="InterPro" id="IPR036582">
    <property type="entry name" value="Mao_N_sf"/>
</dbReference>
<accession>A0A8H2M848</accession>
<evidence type="ECO:0000313" key="4">
    <source>
        <dbReference type="Proteomes" id="UP000377798"/>
    </source>
</evidence>
<gene>
    <name evidence="3" type="ORF">NCTC13150_01544</name>
</gene>
<name>A0A8H2M848_9FIRM</name>
<evidence type="ECO:0000313" key="3">
    <source>
        <dbReference type="EMBL" id="VFB16968.1"/>
    </source>
</evidence>
<dbReference type="Gene3D" id="3.30.457.10">
    <property type="entry name" value="Copper amine oxidase-like, N-terminal domain"/>
    <property type="match status" value="1"/>
</dbReference>
<dbReference type="InterPro" id="IPR012854">
    <property type="entry name" value="Cu_amine_oxidase-like_N"/>
</dbReference>
<keyword evidence="1" id="KW-0732">Signal</keyword>
<comment type="caution">
    <text evidence="3">The sequence shown here is derived from an EMBL/GenBank/DDBJ whole genome shotgun (WGS) entry which is preliminary data.</text>
</comment>
<organism evidence="3 4">
    <name type="scientific">Urinicoccus massiliensis</name>
    <dbReference type="NCBI Taxonomy" id="1723382"/>
    <lineage>
        <taxon>Bacteria</taxon>
        <taxon>Bacillati</taxon>
        <taxon>Bacillota</taxon>
        <taxon>Tissierellia</taxon>
        <taxon>Tissierellales</taxon>
        <taxon>Peptoniphilaceae</taxon>
        <taxon>Urinicoccus</taxon>
    </lineage>
</organism>
<evidence type="ECO:0000256" key="1">
    <source>
        <dbReference type="SAM" id="SignalP"/>
    </source>
</evidence>